<sequence length="705" mass="77356">MVSVMDRASTALLAAGVGLLALPSTATADCSDLLSVPAPMTKQRAITAQDLLGVRDIGRGDGALLGNKSPLGLSPDGRQLAFILIRAEASTNSYCIGLAVMDVKPSAKPRLLDQGGEFIGGTGDYRGVILPTGFPILLAPSWSPDGRWIAFLRRDKGVTQLWTVRADGGPARAVTHSPVDVEQFAWGPDGRALIYASRTGQMAERTALAREAVTGFRYDDRYVPMMGDKPMPLATTALSLFRVDPGGGEARPGEEGDRALLGPDPIGYAILPLSARADDGRFVQTEHVTANPASPWALAMSSAAGVKIPCPGEACRGKFAGLWWMSHDGPLLFLRREGWNDRSTALYRWRPGSGPPRRIFVTSDVISGCELAGGNLVCLRQSASVPPQIVRIDPGDGRTDLLYDPNPEYRSIRFGRVERLEWRNDLGLEVAGDLVLPPDYDGRERLPMIVTTYRSNGFLRGATGNEYPIHLFTAKGFAVLSLDRPPHVGAINPLNKDWQKLLAENDRDWGERRSMQSSVMTGVQRVIDMGIADPDRIGITGLSDGSSTVGFALINSRRFAAAAISTCCLEPWTVNATIGPAFARKMRSQGFPPATSDDWDYWEPGSMIRNAASIDTPLLMQLADREYLTAIDVFAALREQGKPVDMYVFPDEFHNKWQPLHRLAIYKRNVDWFLYWLQGKKDPDPRKAEQYAIWDRLRLKQPFPP</sequence>
<evidence type="ECO:0000313" key="5">
    <source>
        <dbReference type="EMBL" id="BBD97395.1"/>
    </source>
</evidence>
<dbReference type="SUPFAM" id="SSF53474">
    <property type="entry name" value="alpha/beta-Hydrolases"/>
    <property type="match status" value="1"/>
</dbReference>
<keyword evidence="3" id="KW-0732">Signal</keyword>
<dbReference type="KEGG" id="sami:SAMIE_1008960"/>
<proteinExistence type="predicted"/>
<organism evidence="5 6">
    <name type="scientific">Sphingobium amiense</name>
    <dbReference type="NCBI Taxonomy" id="135719"/>
    <lineage>
        <taxon>Bacteria</taxon>
        <taxon>Pseudomonadati</taxon>
        <taxon>Pseudomonadota</taxon>
        <taxon>Alphaproteobacteria</taxon>
        <taxon>Sphingomonadales</taxon>
        <taxon>Sphingomonadaceae</taxon>
        <taxon>Sphingobium</taxon>
    </lineage>
</organism>
<keyword evidence="2" id="KW-0645">Protease</keyword>
<dbReference type="Pfam" id="PF00326">
    <property type="entry name" value="Peptidase_S9"/>
    <property type="match status" value="1"/>
</dbReference>
<dbReference type="GO" id="GO:0004252">
    <property type="term" value="F:serine-type endopeptidase activity"/>
    <property type="evidence" value="ECO:0007669"/>
    <property type="project" value="TreeGrafter"/>
</dbReference>
<dbReference type="Gene3D" id="3.40.50.1820">
    <property type="entry name" value="alpha/beta hydrolase"/>
    <property type="match status" value="1"/>
</dbReference>
<evidence type="ECO:0000259" key="4">
    <source>
        <dbReference type="Pfam" id="PF00326"/>
    </source>
</evidence>
<dbReference type="AlphaFoldDB" id="A0A494WAB5"/>
<gene>
    <name evidence="5" type="ORF">SAMIE_1008960</name>
</gene>
<feature type="chain" id="PRO_5019743953" evidence="3">
    <location>
        <begin position="29"/>
        <end position="705"/>
    </location>
</feature>
<dbReference type="PANTHER" id="PTHR42776:SF27">
    <property type="entry name" value="DIPEPTIDYL PEPTIDASE FAMILY MEMBER 6"/>
    <property type="match status" value="1"/>
</dbReference>
<dbReference type="Gene3D" id="2.120.10.30">
    <property type="entry name" value="TolB, C-terminal domain"/>
    <property type="match status" value="1"/>
</dbReference>
<feature type="signal peptide" evidence="3">
    <location>
        <begin position="1"/>
        <end position="28"/>
    </location>
</feature>
<evidence type="ECO:0000313" key="6">
    <source>
        <dbReference type="Proteomes" id="UP000279959"/>
    </source>
</evidence>
<dbReference type="InterPro" id="IPR011042">
    <property type="entry name" value="6-blade_b-propeller_TolB-like"/>
</dbReference>
<dbReference type="InterPro" id="IPR053536">
    <property type="entry name" value="Lasso_peptide_isopeptidase"/>
</dbReference>
<dbReference type="GO" id="GO:0006508">
    <property type="term" value="P:proteolysis"/>
    <property type="evidence" value="ECO:0007669"/>
    <property type="project" value="InterPro"/>
</dbReference>
<keyword evidence="2" id="KW-0720">Serine protease</keyword>
<reference evidence="5 6" key="1">
    <citation type="submission" date="2018-05" db="EMBL/GenBank/DDBJ databases">
        <title>Complete Genome Sequence of the Nonylphenol-Degrading Bacterium Sphingobium amiense DSM 16289T.</title>
        <authorList>
            <person name="Ootsuka M."/>
            <person name="Nishizawa T."/>
            <person name="Ohta H."/>
        </authorList>
    </citation>
    <scope>NUCLEOTIDE SEQUENCE [LARGE SCALE GENOMIC DNA]</scope>
    <source>
        <strain evidence="5 6">DSM 16289</strain>
    </source>
</reference>
<dbReference type="PANTHER" id="PTHR42776">
    <property type="entry name" value="SERINE PEPTIDASE S9 FAMILY MEMBER"/>
    <property type="match status" value="1"/>
</dbReference>
<feature type="domain" description="Peptidase S9 prolyl oligopeptidase catalytic" evidence="4">
    <location>
        <begin position="506"/>
        <end position="679"/>
    </location>
</feature>
<evidence type="ECO:0000256" key="3">
    <source>
        <dbReference type="SAM" id="SignalP"/>
    </source>
</evidence>
<accession>A0A494WAB5</accession>
<keyword evidence="6" id="KW-1185">Reference proteome</keyword>
<dbReference type="InterPro" id="IPR011659">
    <property type="entry name" value="WD40"/>
</dbReference>
<evidence type="ECO:0000256" key="1">
    <source>
        <dbReference type="ARBA" id="ARBA00022801"/>
    </source>
</evidence>
<evidence type="ECO:0000256" key="2">
    <source>
        <dbReference type="ARBA" id="ARBA00022825"/>
    </source>
</evidence>
<dbReference type="SUPFAM" id="SSF82171">
    <property type="entry name" value="DPP6 N-terminal domain-like"/>
    <property type="match status" value="1"/>
</dbReference>
<dbReference type="Proteomes" id="UP000279959">
    <property type="component" value="Chromosome"/>
</dbReference>
<dbReference type="EMBL" id="AP018664">
    <property type="protein sequence ID" value="BBD97395.1"/>
    <property type="molecule type" value="Genomic_DNA"/>
</dbReference>
<name>A0A494WAB5_9SPHN</name>
<dbReference type="InterPro" id="IPR029058">
    <property type="entry name" value="AB_hydrolase_fold"/>
</dbReference>
<dbReference type="Pfam" id="PF07676">
    <property type="entry name" value="PD40"/>
    <property type="match status" value="2"/>
</dbReference>
<protein>
    <submittedName>
        <fullName evidence="5">S9 family peptidase</fullName>
    </submittedName>
</protein>
<keyword evidence="1" id="KW-0378">Hydrolase</keyword>
<dbReference type="InterPro" id="IPR001375">
    <property type="entry name" value="Peptidase_S9_cat"/>
</dbReference>
<dbReference type="NCBIfam" id="NF033523">
    <property type="entry name" value="lasso_peptidase"/>
    <property type="match status" value="1"/>
</dbReference>